<feature type="region of interest" description="Disordered" evidence="1">
    <location>
        <begin position="1"/>
        <end position="92"/>
    </location>
</feature>
<evidence type="ECO:0000313" key="3">
    <source>
        <dbReference type="Proteomes" id="UP001500443"/>
    </source>
</evidence>
<accession>A0ABN2YSJ9</accession>
<feature type="compositionally biased region" description="Basic and acidic residues" evidence="1">
    <location>
        <begin position="14"/>
        <end position="29"/>
    </location>
</feature>
<organism evidence="2 3">
    <name type="scientific">Streptomyces synnematoformans</name>
    <dbReference type="NCBI Taxonomy" id="415721"/>
    <lineage>
        <taxon>Bacteria</taxon>
        <taxon>Bacillati</taxon>
        <taxon>Actinomycetota</taxon>
        <taxon>Actinomycetes</taxon>
        <taxon>Kitasatosporales</taxon>
        <taxon>Streptomycetaceae</taxon>
        <taxon>Streptomyces</taxon>
    </lineage>
</organism>
<evidence type="ECO:0000313" key="2">
    <source>
        <dbReference type="EMBL" id="GAA2131824.1"/>
    </source>
</evidence>
<sequence>MHTDRRPAGGSGRGDGRRGRRTEPGHGREPATPATPPAPTGADRPGAARDAYEDERDQAIDADPQLREVGRARLRRRAGRPGRGDGSGAADG</sequence>
<protein>
    <submittedName>
        <fullName evidence="2">Uncharacterized protein</fullName>
    </submittedName>
</protein>
<reference evidence="2 3" key="1">
    <citation type="journal article" date="2019" name="Int. J. Syst. Evol. Microbiol.">
        <title>The Global Catalogue of Microorganisms (GCM) 10K type strain sequencing project: providing services to taxonomists for standard genome sequencing and annotation.</title>
        <authorList>
            <consortium name="The Broad Institute Genomics Platform"/>
            <consortium name="The Broad Institute Genome Sequencing Center for Infectious Disease"/>
            <person name="Wu L."/>
            <person name="Ma J."/>
        </authorList>
    </citation>
    <scope>NUCLEOTIDE SEQUENCE [LARGE SCALE GENOMIC DNA]</scope>
    <source>
        <strain evidence="2 3">JCM 15481</strain>
    </source>
</reference>
<evidence type="ECO:0000256" key="1">
    <source>
        <dbReference type="SAM" id="MobiDB-lite"/>
    </source>
</evidence>
<gene>
    <name evidence="2" type="ORF">GCM10009802_40100</name>
</gene>
<dbReference type="RefSeq" id="WP_344291390.1">
    <property type="nucleotide sequence ID" value="NZ_BAAAPF010000140.1"/>
</dbReference>
<keyword evidence="3" id="KW-1185">Reference proteome</keyword>
<proteinExistence type="predicted"/>
<comment type="caution">
    <text evidence="2">The sequence shown here is derived from an EMBL/GenBank/DDBJ whole genome shotgun (WGS) entry which is preliminary data.</text>
</comment>
<name>A0ABN2YSJ9_9ACTN</name>
<dbReference type="Proteomes" id="UP001500443">
    <property type="component" value="Unassembled WGS sequence"/>
</dbReference>
<dbReference type="EMBL" id="BAAAPF010000140">
    <property type="protein sequence ID" value="GAA2131824.1"/>
    <property type="molecule type" value="Genomic_DNA"/>
</dbReference>